<dbReference type="InterPro" id="IPR013694">
    <property type="entry name" value="VIT"/>
</dbReference>
<dbReference type="Pfam" id="PF13757">
    <property type="entry name" value="VIT_2"/>
    <property type="match status" value="1"/>
</dbReference>
<dbReference type="Ensembl" id="ENSDNVT00000018091.1">
    <property type="protein sequence ID" value="ENSDNVP00000015054.1"/>
    <property type="gene ID" value="ENSDNVG00000010595.1"/>
</dbReference>
<evidence type="ECO:0000313" key="2">
    <source>
        <dbReference type="Ensembl" id="ENSDNVP00000015054.1"/>
    </source>
</evidence>
<evidence type="ECO:0000313" key="3">
    <source>
        <dbReference type="Proteomes" id="UP000694423"/>
    </source>
</evidence>
<dbReference type="PANTHER" id="PTHR46299">
    <property type="entry name" value="VON WILLEBRAND FACTOR A DOMAIN-CONTAINING PROTEIN 5B2-RELATED"/>
    <property type="match status" value="1"/>
</dbReference>
<keyword evidence="3" id="KW-1185">Reference proteome</keyword>
<dbReference type="InterPro" id="IPR052627">
    <property type="entry name" value="VWA_domain-containing"/>
</dbReference>
<evidence type="ECO:0000259" key="1">
    <source>
        <dbReference type="Pfam" id="PF13757"/>
    </source>
</evidence>
<sequence>MPGLINRMTRCPLPLAASEVTSCVSGYALGLTASLTYANPEAQPFEGLFVYPLDECTTVVGFEAAVARRAVTVQIKAKTKIDDCCFDCCSLPDGRAHGGGGKRLWGILVNVGKKSRERGYGGGRERPPVVCRGIERACVEKLSLGTSGALVLLTVSDKCGGLTHFGKLRCLIQGWGGCRRAGEEHFVWLRCSTSSRCACLSVQGGSCWMRTWRGSFSWQTWARFLPCKACPSSSAPPLSCRRCPVGP</sequence>
<dbReference type="PANTHER" id="PTHR46299:SF1">
    <property type="entry name" value="VON WILLEBRAND FACTOR A DOMAIN-CONTAINING PROTEIN 5B1"/>
    <property type="match status" value="1"/>
</dbReference>
<reference evidence="2" key="2">
    <citation type="submission" date="2025-09" db="UniProtKB">
        <authorList>
            <consortium name="Ensembl"/>
        </authorList>
    </citation>
    <scope>IDENTIFICATION</scope>
</reference>
<name>A0A8C4K2K6_DRONO</name>
<dbReference type="AlphaFoldDB" id="A0A8C4K2K6"/>
<reference evidence="2" key="1">
    <citation type="submission" date="2025-08" db="UniProtKB">
        <authorList>
            <consortium name="Ensembl"/>
        </authorList>
    </citation>
    <scope>IDENTIFICATION</scope>
</reference>
<protein>
    <recommendedName>
        <fullName evidence="1">VIT domain-containing protein</fullName>
    </recommendedName>
</protein>
<accession>A0A8C4K2K6</accession>
<proteinExistence type="predicted"/>
<feature type="domain" description="VIT" evidence="1">
    <location>
        <begin position="2"/>
        <end position="79"/>
    </location>
</feature>
<organism evidence="2 3">
    <name type="scientific">Dromaius novaehollandiae</name>
    <name type="common">Emu</name>
    <dbReference type="NCBI Taxonomy" id="8790"/>
    <lineage>
        <taxon>Eukaryota</taxon>
        <taxon>Metazoa</taxon>
        <taxon>Chordata</taxon>
        <taxon>Craniata</taxon>
        <taxon>Vertebrata</taxon>
        <taxon>Euteleostomi</taxon>
        <taxon>Archelosauria</taxon>
        <taxon>Archosauria</taxon>
        <taxon>Dinosauria</taxon>
        <taxon>Saurischia</taxon>
        <taxon>Theropoda</taxon>
        <taxon>Coelurosauria</taxon>
        <taxon>Aves</taxon>
        <taxon>Palaeognathae</taxon>
        <taxon>Casuariiformes</taxon>
        <taxon>Dromaiidae</taxon>
        <taxon>Dromaius</taxon>
    </lineage>
</organism>
<dbReference type="Proteomes" id="UP000694423">
    <property type="component" value="Unplaced"/>
</dbReference>